<evidence type="ECO:0000313" key="2">
    <source>
        <dbReference type="EMBL" id="KAF0927502.1"/>
    </source>
</evidence>
<feature type="region of interest" description="Disordered" evidence="1">
    <location>
        <begin position="41"/>
        <end position="63"/>
    </location>
</feature>
<dbReference type="Proteomes" id="UP000479710">
    <property type="component" value="Unassembled WGS sequence"/>
</dbReference>
<name>A0A6G1ESF4_9ORYZ</name>
<accession>A0A6G1ESF4</accession>
<evidence type="ECO:0000313" key="3">
    <source>
        <dbReference type="Proteomes" id="UP000479710"/>
    </source>
</evidence>
<protein>
    <submittedName>
        <fullName evidence="2">Uncharacterized protein</fullName>
    </submittedName>
</protein>
<comment type="caution">
    <text evidence="2">The sequence shown here is derived from an EMBL/GenBank/DDBJ whole genome shotgun (WGS) entry which is preliminary data.</text>
</comment>
<gene>
    <name evidence="2" type="ORF">E2562_033996</name>
</gene>
<proteinExistence type="predicted"/>
<reference evidence="2 3" key="1">
    <citation type="submission" date="2019-11" db="EMBL/GenBank/DDBJ databases">
        <title>Whole genome sequence of Oryza granulata.</title>
        <authorList>
            <person name="Li W."/>
        </authorList>
    </citation>
    <scope>NUCLEOTIDE SEQUENCE [LARGE SCALE GENOMIC DNA]</scope>
    <source>
        <strain evidence="3">cv. Menghai</strain>
        <tissue evidence="2">Leaf</tissue>
    </source>
</reference>
<keyword evidence="3" id="KW-1185">Reference proteome</keyword>
<feature type="region of interest" description="Disordered" evidence="1">
    <location>
        <begin position="1"/>
        <end position="20"/>
    </location>
</feature>
<feature type="compositionally biased region" description="Low complexity" evidence="1">
    <location>
        <begin position="7"/>
        <end position="19"/>
    </location>
</feature>
<dbReference type="EMBL" id="SPHZ02000003">
    <property type="protein sequence ID" value="KAF0927502.1"/>
    <property type="molecule type" value="Genomic_DNA"/>
</dbReference>
<sequence>MRRREVSASPDRPADAASPLRLFQRSSSRCSPARSMRCQASFAKETNIPPTTRVDLNDDGNNN</sequence>
<dbReference type="AlphaFoldDB" id="A0A6G1ESF4"/>
<evidence type="ECO:0000256" key="1">
    <source>
        <dbReference type="SAM" id="MobiDB-lite"/>
    </source>
</evidence>
<organism evidence="2 3">
    <name type="scientific">Oryza meyeriana var. granulata</name>
    <dbReference type="NCBI Taxonomy" id="110450"/>
    <lineage>
        <taxon>Eukaryota</taxon>
        <taxon>Viridiplantae</taxon>
        <taxon>Streptophyta</taxon>
        <taxon>Embryophyta</taxon>
        <taxon>Tracheophyta</taxon>
        <taxon>Spermatophyta</taxon>
        <taxon>Magnoliopsida</taxon>
        <taxon>Liliopsida</taxon>
        <taxon>Poales</taxon>
        <taxon>Poaceae</taxon>
        <taxon>BOP clade</taxon>
        <taxon>Oryzoideae</taxon>
        <taxon>Oryzeae</taxon>
        <taxon>Oryzinae</taxon>
        <taxon>Oryza</taxon>
        <taxon>Oryza meyeriana</taxon>
    </lineage>
</organism>